<feature type="domain" description="YdbS-like PH" evidence="2">
    <location>
        <begin position="56"/>
        <end position="113"/>
    </location>
</feature>
<evidence type="ECO:0000313" key="4">
    <source>
        <dbReference type="Proteomes" id="UP000028741"/>
    </source>
</evidence>
<dbReference type="EMBL" id="KJ716335">
    <property type="protein sequence ID" value="AHZ60260.1"/>
    <property type="molecule type" value="Genomic_DNA"/>
</dbReference>
<keyword evidence="1" id="KW-0472">Membrane</keyword>
<dbReference type="RefSeq" id="YP_009103027.1">
    <property type="nucleotide sequence ID" value="NC_025452.1"/>
</dbReference>
<dbReference type="PANTHER" id="PTHR37938">
    <property type="entry name" value="BLL0215 PROTEIN"/>
    <property type="match status" value="1"/>
</dbReference>
<keyword evidence="1" id="KW-1133">Transmembrane helix</keyword>
<accession>A0A075E0D8</accession>
<dbReference type="InterPro" id="IPR005182">
    <property type="entry name" value="YdbS-like_PH"/>
</dbReference>
<sequence length="135" mass="15187">MRYVDRMLGKDEQVIAFTRPTWWSGFWMYVLVVLLFVPTFGVSLLFLIPTVLNVLTTEFAVTNKRVIVKRGFIRRDADELRIGKVETVKVDQSITGRILGFSTISVIGTGGTRLLATGCAGGNAFRQKIYDHLDD</sequence>
<evidence type="ECO:0000313" key="3">
    <source>
        <dbReference type="EMBL" id="AHZ60260.1"/>
    </source>
</evidence>
<feature type="transmembrane region" description="Helical" evidence="1">
    <location>
        <begin position="26"/>
        <end position="55"/>
    </location>
</feature>
<reference evidence="3 4" key="1">
    <citation type="journal article" date="2014" name="Arch. Virol.">
        <title>Complete genome sequence of a broad-host-range lytic Dickeya spp. bacteriophage ?D5.</title>
        <authorList>
            <person name="Czajkowski R."/>
            <person name="Ozymko Z."/>
            <person name="Zwirowski S."/>
            <person name="Lojkowska E."/>
        </authorList>
    </citation>
    <scope>NUCLEOTIDE SEQUENCE [LARGE SCALE GENOMIC DNA]</scope>
</reference>
<evidence type="ECO:0000256" key="1">
    <source>
        <dbReference type="SAM" id="Phobius"/>
    </source>
</evidence>
<proteinExistence type="predicted"/>
<name>A0A075E0D8_9CAUD</name>
<keyword evidence="1" id="KW-0812">Transmembrane</keyword>
<protein>
    <submittedName>
        <fullName evidence="3">PH domain protein</fullName>
    </submittedName>
</protein>
<dbReference type="GeneID" id="22113365"/>
<dbReference type="PANTHER" id="PTHR37938:SF1">
    <property type="entry name" value="BLL0215 PROTEIN"/>
    <property type="match status" value="1"/>
</dbReference>
<dbReference type="KEGG" id="vg:22113365"/>
<evidence type="ECO:0000259" key="2">
    <source>
        <dbReference type="Pfam" id="PF03703"/>
    </source>
</evidence>
<organism evidence="3 4">
    <name type="scientific">Dickeya phage RC-2014</name>
    <dbReference type="NCBI Taxonomy" id="1477406"/>
    <lineage>
        <taxon>Viruses</taxon>
        <taxon>Duplodnaviria</taxon>
        <taxon>Heunggongvirae</taxon>
        <taxon>Uroviricota</taxon>
        <taxon>Caudoviricetes</taxon>
        <taxon>Pantevenvirales</taxon>
        <taxon>Ackermannviridae</taxon>
        <taxon>Aglimvirinae</taxon>
        <taxon>Limestonevirus</taxon>
        <taxon>Limestonevirus RC2014</taxon>
    </lineage>
</organism>
<dbReference type="Pfam" id="PF03703">
    <property type="entry name" value="bPH_2"/>
    <property type="match status" value="1"/>
</dbReference>
<dbReference type="Proteomes" id="UP000028741">
    <property type="component" value="Segment"/>
</dbReference>
<gene>
    <name evidence="3" type="ORF">DA66_0188</name>
</gene>
<keyword evidence="4" id="KW-1185">Reference proteome</keyword>